<evidence type="ECO:0000256" key="6">
    <source>
        <dbReference type="ARBA" id="ARBA00037168"/>
    </source>
</evidence>
<evidence type="ECO:0000256" key="1">
    <source>
        <dbReference type="ARBA" id="ARBA00004613"/>
    </source>
</evidence>
<organism evidence="9 10">
    <name type="scientific">Phascolarctos cinereus</name>
    <name type="common">Koala</name>
    <dbReference type="NCBI Taxonomy" id="38626"/>
    <lineage>
        <taxon>Eukaryota</taxon>
        <taxon>Metazoa</taxon>
        <taxon>Chordata</taxon>
        <taxon>Craniata</taxon>
        <taxon>Vertebrata</taxon>
        <taxon>Euteleostomi</taxon>
        <taxon>Mammalia</taxon>
        <taxon>Metatheria</taxon>
        <taxon>Diprotodontia</taxon>
        <taxon>Phascolarctidae</taxon>
        <taxon>Phascolarctos</taxon>
    </lineage>
</organism>
<evidence type="ECO:0000256" key="3">
    <source>
        <dbReference type="ARBA" id="ARBA00022525"/>
    </source>
</evidence>
<dbReference type="Proteomes" id="UP000515140">
    <property type="component" value="Unplaced"/>
</dbReference>
<reference evidence="10 11" key="1">
    <citation type="submission" date="2025-04" db="UniProtKB">
        <authorList>
            <consortium name="RefSeq"/>
        </authorList>
    </citation>
    <scope>IDENTIFICATION</scope>
    <source>
        <tissue evidence="10 11">Spleen</tissue>
    </source>
</reference>
<dbReference type="AlphaFoldDB" id="A0A6P5JX30"/>
<dbReference type="PANTHER" id="PTHR10533:SF2">
    <property type="entry name" value="PANCREATIC POLYPEPTIDE PROHORMONE"/>
    <property type="match status" value="1"/>
</dbReference>
<evidence type="ECO:0000256" key="2">
    <source>
        <dbReference type="ARBA" id="ARBA00010022"/>
    </source>
</evidence>
<evidence type="ECO:0000313" key="9">
    <source>
        <dbReference type="Proteomes" id="UP000515140"/>
    </source>
</evidence>
<dbReference type="InterPro" id="IPR020392">
    <property type="entry name" value="Pancreatic_hormone-like_CS"/>
</dbReference>
<accession>A0A6P5JX30</accession>
<dbReference type="KEGG" id="pcw:110204113"/>
<dbReference type="GO" id="GO:0005184">
    <property type="term" value="F:neuropeptide hormone activity"/>
    <property type="evidence" value="ECO:0007669"/>
    <property type="project" value="TreeGrafter"/>
</dbReference>
<dbReference type="KEGG" id="pcw:110215916"/>
<gene>
    <name evidence="10" type="primary">LOC110204113</name>
    <name evidence="11" type="synonym">PPY</name>
</gene>
<evidence type="ECO:0000256" key="5">
    <source>
        <dbReference type="ARBA" id="ARBA00022815"/>
    </source>
</evidence>
<dbReference type="GO" id="GO:0007631">
    <property type="term" value="P:feeding behavior"/>
    <property type="evidence" value="ECO:0007669"/>
    <property type="project" value="TreeGrafter"/>
</dbReference>
<feature type="signal peptide" evidence="8">
    <location>
        <begin position="1"/>
        <end position="27"/>
    </location>
</feature>
<dbReference type="PANTHER" id="PTHR10533">
    <property type="entry name" value="NEUROPEPTIDE Y/PANCREATIC HORMONE/PEPTIDE YY"/>
    <property type="match status" value="1"/>
</dbReference>
<proteinExistence type="inferred from homology"/>
<keyword evidence="4" id="KW-0372">Hormone</keyword>
<comment type="subcellular location">
    <subcellularLocation>
        <location evidence="1">Secreted</location>
    </subcellularLocation>
</comment>
<dbReference type="GO" id="GO:0005615">
    <property type="term" value="C:extracellular space"/>
    <property type="evidence" value="ECO:0007669"/>
    <property type="project" value="TreeGrafter"/>
</dbReference>
<dbReference type="GO" id="GO:0031841">
    <property type="term" value="F:neuropeptide Y receptor binding"/>
    <property type="evidence" value="ECO:0007669"/>
    <property type="project" value="TreeGrafter"/>
</dbReference>
<dbReference type="CDD" id="cd00126">
    <property type="entry name" value="PAH"/>
    <property type="match status" value="1"/>
</dbReference>
<dbReference type="PRINTS" id="PR00278">
    <property type="entry name" value="PANCHORMONE"/>
</dbReference>
<evidence type="ECO:0000256" key="8">
    <source>
        <dbReference type="SAM" id="SignalP"/>
    </source>
</evidence>
<dbReference type="Gene3D" id="6.10.250.900">
    <property type="match status" value="1"/>
</dbReference>
<evidence type="ECO:0000313" key="10">
    <source>
        <dbReference type="RefSeq" id="XP_020836099.1"/>
    </source>
</evidence>
<comment type="function">
    <text evidence="6">Hormone secreted by pancreatic cells that acts as a regulator of pancreatic and gastrointestinal functions probably by signaling through the G protein-coupled receptor NPY4R2.</text>
</comment>
<dbReference type="GeneTree" id="ENSGT00530000064295"/>
<keyword evidence="5" id="KW-0027">Amidation</keyword>
<name>A0A6P5JX30_PHACI</name>
<dbReference type="OMA" id="MAASQYW"/>
<dbReference type="SMART" id="SM00309">
    <property type="entry name" value="PAH"/>
    <property type="match status" value="1"/>
</dbReference>
<dbReference type="Pfam" id="PF00159">
    <property type="entry name" value="Hormone_3"/>
    <property type="match status" value="1"/>
</dbReference>
<evidence type="ECO:0000256" key="4">
    <source>
        <dbReference type="ARBA" id="ARBA00022702"/>
    </source>
</evidence>
<keyword evidence="8" id="KW-0732">Signal</keyword>
<dbReference type="PROSITE" id="PS50276">
    <property type="entry name" value="PANCREATIC_HORMONE_2"/>
    <property type="match status" value="1"/>
</dbReference>
<dbReference type="RefSeq" id="XP_020853429.1">
    <property type="nucleotide sequence ID" value="XM_020997770.1"/>
</dbReference>
<keyword evidence="9" id="KW-1185">Reference proteome</keyword>
<feature type="chain" id="PRO_5044648272" evidence="8">
    <location>
        <begin position="28"/>
        <end position="81"/>
    </location>
</feature>
<dbReference type="PROSITE" id="PS00265">
    <property type="entry name" value="PANCREATIC_HORMONE_1"/>
    <property type="match status" value="1"/>
</dbReference>
<dbReference type="RefSeq" id="XP_020836099.1">
    <property type="nucleotide sequence ID" value="XM_020980440.1"/>
</dbReference>
<comment type="similarity">
    <text evidence="2 7">Belongs to the NPY family.</text>
</comment>
<protein>
    <submittedName>
        <fullName evidence="10 11">Pancreatic prohormone</fullName>
    </submittedName>
</protein>
<dbReference type="InterPro" id="IPR001955">
    <property type="entry name" value="Pancreatic_hormone-like"/>
</dbReference>
<dbReference type="GO" id="GO:0007218">
    <property type="term" value="P:neuropeptide signaling pathway"/>
    <property type="evidence" value="ECO:0007669"/>
    <property type="project" value="TreeGrafter"/>
</dbReference>
<evidence type="ECO:0000313" key="11">
    <source>
        <dbReference type="RefSeq" id="XP_020853429.1"/>
    </source>
</evidence>
<dbReference type="GeneID" id="110204113"/>
<sequence length="81" mass="9079">MAASQYWLSLLVLSCCVALLLPSCAQGAPQEPVYPGDDATPEQMALYAAELRRYINRLTRPRYGKRAVGQRIYQDGVDFLE</sequence>
<evidence type="ECO:0000256" key="7">
    <source>
        <dbReference type="RuleBase" id="RU000656"/>
    </source>
</evidence>
<keyword evidence="3" id="KW-0964">Secreted</keyword>